<dbReference type="SUPFAM" id="SSF100950">
    <property type="entry name" value="NagB/RpiA/CoA transferase-like"/>
    <property type="match status" value="1"/>
</dbReference>
<dbReference type="GO" id="GO:0042802">
    <property type="term" value="F:identical protein binding"/>
    <property type="evidence" value="ECO:0007669"/>
    <property type="project" value="TreeGrafter"/>
</dbReference>
<dbReference type="InterPro" id="IPR004547">
    <property type="entry name" value="Glucosamine6P_isomerase"/>
</dbReference>
<dbReference type="GO" id="GO:0006043">
    <property type="term" value="P:glucosamine catabolic process"/>
    <property type="evidence" value="ECO:0007669"/>
    <property type="project" value="TreeGrafter"/>
</dbReference>
<gene>
    <name evidence="4" type="primary">nagB</name>
    <name evidence="6" type="ORF">AC625_06005</name>
</gene>
<evidence type="ECO:0000256" key="4">
    <source>
        <dbReference type="HAMAP-Rule" id="MF_01241"/>
    </source>
</evidence>
<name>A0A0K9GRA9_9BACI</name>
<evidence type="ECO:0000259" key="5">
    <source>
        <dbReference type="Pfam" id="PF01182"/>
    </source>
</evidence>
<dbReference type="GO" id="GO:0006046">
    <property type="term" value="P:N-acetylglucosamine catabolic process"/>
    <property type="evidence" value="ECO:0007669"/>
    <property type="project" value="UniProtKB-UniRule"/>
</dbReference>
<dbReference type="InterPro" id="IPR018321">
    <property type="entry name" value="Glucosamine6P_isomerase_CS"/>
</dbReference>
<dbReference type="EC" id="3.5.99.6" evidence="4"/>
<proteinExistence type="inferred from homology"/>
<evidence type="ECO:0000313" key="6">
    <source>
        <dbReference type="EMBL" id="KMY49126.1"/>
    </source>
</evidence>
<sequence length="251" mass="27826">MKLIQVQDYQEMSQKAAEIVIEKIKENPQIQLGLATGGTPEGFYNRLIADHKENHTSYKQVKSFNLDEYIGLSSTNPNSYHYYMADTFFNHIDINQEDTNLPNGTAENIQEECSRYDEMIDKMGGIDLQILGIGQNGHIGFNEPGTSFASKTQVVDLAQSTIEANARYFDSIDEVPTQAVTMGIASIMKSKEIVLLVSGVAKAKALKQLIDGELTEEFPASILKKHHNVTIIADQEALSEYASKSDSTLRG</sequence>
<dbReference type="PANTHER" id="PTHR11280">
    <property type="entry name" value="GLUCOSAMINE-6-PHOSPHATE ISOMERASE"/>
    <property type="match status" value="1"/>
</dbReference>
<dbReference type="PANTHER" id="PTHR11280:SF5">
    <property type="entry name" value="GLUCOSAMINE-6-PHOSPHATE ISOMERASE"/>
    <property type="match status" value="1"/>
</dbReference>
<evidence type="ECO:0000256" key="3">
    <source>
        <dbReference type="ARBA" id="ARBA00023277"/>
    </source>
</evidence>
<dbReference type="GO" id="GO:0004342">
    <property type="term" value="F:glucosamine-6-phosphate deaminase activity"/>
    <property type="evidence" value="ECO:0007669"/>
    <property type="project" value="UniProtKB-UniRule"/>
</dbReference>
<protein>
    <recommendedName>
        <fullName evidence="4">Glucosamine-6-phosphate deaminase</fullName>
        <ecNumber evidence="4">3.5.99.6</ecNumber>
    </recommendedName>
    <alternativeName>
        <fullName evidence="4">GlcN6P deaminase</fullName>
        <shortName evidence="4">GNPDA</shortName>
    </alternativeName>
    <alternativeName>
        <fullName evidence="4">Glucosamine-6-phosphate isomerase</fullName>
    </alternativeName>
</protein>
<dbReference type="STRING" id="1679170.AC625_06005"/>
<comment type="caution">
    <text evidence="4">Lacks conserved residue(s) required for the propagation of feature annotation.</text>
</comment>
<dbReference type="PATRIC" id="fig|1679170.3.peg.1284"/>
<dbReference type="GO" id="GO:0005737">
    <property type="term" value="C:cytoplasm"/>
    <property type="evidence" value="ECO:0007669"/>
    <property type="project" value="TreeGrafter"/>
</dbReference>
<dbReference type="EMBL" id="LFZW01000001">
    <property type="protein sequence ID" value="KMY49126.1"/>
    <property type="molecule type" value="Genomic_DNA"/>
</dbReference>
<comment type="catalytic activity">
    <reaction evidence="1 4">
        <text>alpha-D-glucosamine 6-phosphate + H2O = beta-D-fructose 6-phosphate + NH4(+)</text>
        <dbReference type="Rhea" id="RHEA:12172"/>
        <dbReference type="ChEBI" id="CHEBI:15377"/>
        <dbReference type="ChEBI" id="CHEBI:28938"/>
        <dbReference type="ChEBI" id="CHEBI:57634"/>
        <dbReference type="ChEBI" id="CHEBI:75989"/>
        <dbReference type="EC" id="3.5.99.6"/>
    </reaction>
</comment>
<feature type="active site" description="For ring-opening step" evidence="4">
    <location>
        <position position="136"/>
    </location>
</feature>
<evidence type="ECO:0000313" key="7">
    <source>
        <dbReference type="Proteomes" id="UP000037146"/>
    </source>
</evidence>
<dbReference type="NCBIfam" id="TIGR00502">
    <property type="entry name" value="nagB"/>
    <property type="match status" value="1"/>
</dbReference>
<comment type="caution">
    <text evidence="6">The sequence shown here is derived from an EMBL/GenBank/DDBJ whole genome shotgun (WGS) entry which is preliminary data.</text>
</comment>
<dbReference type="FunFam" id="3.40.50.1360:FF:000003">
    <property type="entry name" value="Glucosamine-6-phosphate deaminase"/>
    <property type="match status" value="1"/>
</dbReference>
<reference evidence="7" key="1">
    <citation type="submission" date="2015-07" db="EMBL/GenBank/DDBJ databases">
        <title>Genome sequencing project for genomic taxonomy and phylogenomics of Bacillus-like bacteria.</title>
        <authorList>
            <person name="Liu B."/>
            <person name="Wang J."/>
            <person name="Zhu Y."/>
            <person name="Liu G."/>
            <person name="Chen Q."/>
            <person name="Chen Z."/>
            <person name="Lan J."/>
            <person name="Che J."/>
            <person name="Ge C."/>
            <person name="Shi H."/>
            <person name="Pan Z."/>
            <person name="Liu X."/>
        </authorList>
    </citation>
    <scope>NUCLEOTIDE SEQUENCE [LARGE SCALE GENOMIC DNA]</scope>
    <source>
        <strain evidence="7">FJAT-27997</strain>
    </source>
</reference>
<dbReference type="HAMAP" id="MF_01241">
    <property type="entry name" value="GlcN6P_deamin"/>
    <property type="match status" value="1"/>
</dbReference>
<evidence type="ECO:0000256" key="1">
    <source>
        <dbReference type="ARBA" id="ARBA00000644"/>
    </source>
</evidence>
<dbReference type="GO" id="GO:0005975">
    <property type="term" value="P:carbohydrate metabolic process"/>
    <property type="evidence" value="ECO:0007669"/>
    <property type="project" value="InterPro"/>
</dbReference>
<comment type="function">
    <text evidence="4">Catalyzes the reversible isomerization-deamination of glucosamine 6-phosphate (GlcN6P) to form fructose 6-phosphate (Fru6P) and ammonium ion.</text>
</comment>
<feature type="active site" description="Proton acceptor; for ring-opening step" evidence="4">
    <location>
        <position position="138"/>
    </location>
</feature>
<feature type="domain" description="Glucosamine/galactosamine-6-phosphate isomerase" evidence="5">
    <location>
        <begin position="10"/>
        <end position="230"/>
    </location>
</feature>
<dbReference type="Pfam" id="PF01182">
    <property type="entry name" value="Glucosamine_iso"/>
    <property type="match status" value="1"/>
</dbReference>
<dbReference type="Proteomes" id="UP000037146">
    <property type="component" value="Unassembled WGS sequence"/>
</dbReference>
<dbReference type="Gene3D" id="3.40.50.1360">
    <property type="match status" value="1"/>
</dbReference>
<comment type="similarity">
    <text evidence="4">Belongs to the glucosamine/galactosamine-6-phosphate isomerase family. NagB subfamily.</text>
</comment>
<dbReference type="InterPro" id="IPR006148">
    <property type="entry name" value="Glc/Gal-6P_isomerase"/>
</dbReference>
<dbReference type="RefSeq" id="WP_049680458.1">
    <property type="nucleotide sequence ID" value="NZ_LFZW01000001.1"/>
</dbReference>
<dbReference type="AlphaFoldDB" id="A0A0K9GRA9"/>
<keyword evidence="7" id="KW-1185">Reference proteome</keyword>
<organism evidence="6 7">
    <name type="scientific">Peribacillus loiseleuriae</name>
    <dbReference type="NCBI Taxonomy" id="1679170"/>
    <lineage>
        <taxon>Bacteria</taxon>
        <taxon>Bacillati</taxon>
        <taxon>Bacillota</taxon>
        <taxon>Bacilli</taxon>
        <taxon>Bacillales</taxon>
        <taxon>Bacillaceae</taxon>
        <taxon>Peribacillus</taxon>
    </lineage>
</organism>
<accession>A0A0K9GRA9</accession>
<feature type="active site" description="For ring-opening step" evidence="4">
    <location>
        <position position="143"/>
    </location>
</feature>
<keyword evidence="3 4" id="KW-0119">Carbohydrate metabolism</keyword>
<evidence type="ECO:0000256" key="2">
    <source>
        <dbReference type="ARBA" id="ARBA00022801"/>
    </source>
</evidence>
<dbReference type="InterPro" id="IPR037171">
    <property type="entry name" value="NagB/RpiA_transferase-like"/>
</dbReference>
<dbReference type="GO" id="GO:0019262">
    <property type="term" value="P:N-acetylneuraminate catabolic process"/>
    <property type="evidence" value="ECO:0007669"/>
    <property type="project" value="UniProtKB-UniRule"/>
</dbReference>
<dbReference type="PROSITE" id="PS01161">
    <property type="entry name" value="GLC_GALNAC_ISOMERASE"/>
    <property type="match status" value="1"/>
</dbReference>
<dbReference type="UniPathway" id="UPA00629">
    <property type="reaction ID" value="UER00684"/>
</dbReference>
<keyword evidence="2 4" id="KW-0378">Hydrolase</keyword>
<dbReference type="CDD" id="cd01399">
    <property type="entry name" value="GlcN6P_deaminase"/>
    <property type="match status" value="1"/>
</dbReference>
<dbReference type="OrthoDB" id="9791139at2"/>
<feature type="active site" description="Proton acceptor; for enolization step" evidence="4">
    <location>
        <position position="67"/>
    </location>
</feature>
<comment type="pathway">
    <text evidence="4">Amino-sugar metabolism; N-acetylneuraminate degradation; D-fructose 6-phosphate from N-acetylneuraminate: step 5/5.</text>
</comment>